<keyword evidence="4" id="KW-0274">FAD</keyword>
<dbReference type="PANTHER" id="PTHR42923">
    <property type="entry name" value="PROTOPORPHYRINOGEN OXIDASE"/>
    <property type="match status" value="1"/>
</dbReference>
<keyword evidence="8" id="KW-1185">Reference proteome</keyword>
<organism evidence="7 8">
    <name type="scientific">Brachionus calyciflorus</name>
    <dbReference type="NCBI Taxonomy" id="104777"/>
    <lineage>
        <taxon>Eukaryota</taxon>
        <taxon>Metazoa</taxon>
        <taxon>Spiralia</taxon>
        <taxon>Gnathifera</taxon>
        <taxon>Rotifera</taxon>
        <taxon>Eurotatoria</taxon>
        <taxon>Monogononta</taxon>
        <taxon>Pseudotrocha</taxon>
        <taxon>Ploima</taxon>
        <taxon>Brachionidae</taxon>
        <taxon>Brachionus</taxon>
    </lineage>
</organism>
<protein>
    <recommendedName>
        <fullName evidence="4">Amine oxidase</fullName>
        <ecNumber evidence="4">1.4.3.-</ecNumber>
    </recommendedName>
</protein>
<feature type="domain" description="Amine oxidase" evidence="6">
    <location>
        <begin position="49"/>
        <end position="512"/>
    </location>
</feature>
<feature type="binding site" evidence="3">
    <location>
        <position position="275"/>
    </location>
    <ligand>
        <name>FAD</name>
        <dbReference type="ChEBI" id="CHEBI:57692"/>
    </ligand>
</feature>
<proteinExistence type="inferred from homology"/>
<dbReference type="Proteomes" id="UP000663879">
    <property type="component" value="Unassembled WGS sequence"/>
</dbReference>
<reference evidence="7" key="1">
    <citation type="submission" date="2021-02" db="EMBL/GenBank/DDBJ databases">
        <authorList>
            <person name="Nowell W R."/>
        </authorList>
    </citation>
    <scope>NUCLEOTIDE SEQUENCE</scope>
    <source>
        <strain evidence="7">Ploen Becks lab</strain>
    </source>
</reference>
<dbReference type="InterPro" id="IPR050464">
    <property type="entry name" value="Zeta_carotene_desat/Oxidored"/>
</dbReference>
<dbReference type="Pfam" id="PF01593">
    <property type="entry name" value="Amino_oxidase"/>
    <property type="match status" value="1"/>
</dbReference>
<evidence type="ECO:0000259" key="6">
    <source>
        <dbReference type="Pfam" id="PF01593"/>
    </source>
</evidence>
<keyword evidence="2 4" id="KW-0560">Oxidoreductase</keyword>
<evidence type="ECO:0000256" key="5">
    <source>
        <dbReference type="SAM" id="SignalP"/>
    </source>
</evidence>
<feature type="signal peptide" evidence="5">
    <location>
        <begin position="1"/>
        <end position="17"/>
    </location>
</feature>
<name>A0A813PXF4_9BILA</name>
<evidence type="ECO:0000256" key="1">
    <source>
        <dbReference type="ARBA" id="ARBA00001974"/>
    </source>
</evidence>
<evidence type="ECO:0000313" key="7">
    <source>
        <dbReference type="EMBL" id="CAF0759935.1"/>
    </source>
</evidence>
<evidence type="ECO:0000256" key="3">
    <source>
        <dbReference type="PIRSR" id="PIRSR601613-1"/>
    </source>
</evidence>
<dbReference type="OrthoDB" id="5046242at2759"/>
<evidence type="ECO:0000313" key="8">
    <source>
        <dbReference type="Proteomes" id="UP000663879"/>
    </source>
</evidence>
<dbReference type="PRINTS" id="PR00757">
    <property type="entry name" value="AMINEOXDASEF"/>
</dbReference>
<accession>A0A813PXF4</accession>
<dbReference type="GO" id="GO:0008131">
    <property type="term" value="F:primary methylamine oxidase activity"/>
    <property type="evidence" value="ECO:0007669"/>
    <property type="project" value="UniProtKB-ARBA"/>
</dbReference>
<comment type="cofactor">
    <cofactor evidence="1 4">
        <name>FAD</name>
        <dbReference type="ChEBI" id="CHEBI:57692"/>
    </cofactor>
</comment>
<feature type="chain" id="PRO_5032283793" description="Amine oxidase" evidence="5">
    <location>
        <begin position="18"/>
        <end position="534"/>
    </location>
</feature>
<dbReference type="Gene3D" id="3.50.50.60">
    <property type="entry name" value="FAD/NAD(P)-binding domain"/>
    <property type="match status" value="1"/>
</dbReference>
<dbReference type="InterPro" id="IPR001613">
    <property type="entry name" value="Flavin_amine_oxidase"/>
</dbReference>
<dbReference type="EMBL" id="CAJNOC010000424">
    <property type="protein sequence ID" value="CAF0759935.1"/>
    <property type="molecule type" value="Genomic_DNA"/>
</dbReference>
<evidence type="ECO:0000256" key="2">
    <source>
        <dbReference type="ARBA" id="ARBA00023002"/>
    </source>
</evidence>
<dbReference type="PANTHER" id="PTHR42923:SF43">
    <property type="entry name" value="AMINE OXIDASE"/>
    <property type="match status" value="1"/>
</dbReference>
<sequence>MTLSFLIILASASLCLAKDPVWVNPLNPKDPQSLPTGVNKNVLVVGGGLAGLSAALELAERGYSVTIKEKYKSIGGKLFCKPVEILNQTFYIEHGFHAWFYNYYQFKDIRKRLGIDENFKSWDAVHYIFRNYKPEVIYSEGPYPLNLLGIISRSPNLKLTDAIKSVLSLPDLIFYDFDSINEKYDNLTFHEWAIQKKVVQDFYDIIMKPALSVTLNEQEIFSAAEMLSFVQIYFLTNSKADTREVTNVNYYQAILKPWTDYLLKLNVKIILDAEVLRLKIDEKGQNVYGSVDKTGDDSTVYDWVVMASEVGAVKKILANTFDYYKTSAILNPIISNCIQKHLDPMKVAPDYKVVRLWFDKKLNNSAPNILETPDFAPVNLVAQYHLLEEEFMQWSSRTGGSVMEFHCYTWSSHFSPNVSDSEVWNLISPTVELIYPEIFERNFQVLAYHVNSFQNFASFEKGLLKQRPFSNSFEMNKLNSIYLAGDWIRTDYPSALMERAVSTGREAANHILIKDNVRQVPLLVVNKKGPGLGF</sequence>
<evidence type="ECO:0000256" key="4">
    <source>
        <dbReference type="RuleBase" id="RU362067"/>
    </source>
</evidence>
<gene>
    <name evidence="7" type="ORF">OXX778_LOCUS4375</name>
</gene>
<keyword evidence="5" id="KW-0732">Signal</keyword>
<comment type="caution">
    <text evidence="7">The sequence shown here is derived from an EMBL/GenBank/DDBJ whole genome shotgun (WGS) entry which is preliminary data.</text>
</comment>
<keyword evidence="4" id="KW-0285">Flavoprotein</keyword>
<dbReference type="AlphaFoldDB" id="A0A813PXF4"/>
<dbReference type="InterPro" id="IPR002937">
    <property type="entry name" value="Amino_oxidase"/>
</dbReference>
<comment type="similarity">
    <text evidence="4">Belongs to the flavin monoamine oxidase family.</text>
</comment>
<dbReference type="InterPro" id="IPR036188">
    <property type="entry name" value="FAD/NAD-bd_sf"/>
</dbReference>
<dbReference type="SUPFAM" id="SSF51905">
    <property type="entry name" value="FAD/NAD(P)-binding domain"/>
    <property type="match status" value="1"/>
</dbReference>
<dbReference type="EC" id="1.4.3.-" evidence="4"/>